<proteinExistence type="predicted"/>
<organism evidence="1">
    <name type="scientific">Anguilla anguilla</name>
    <name type="common">European freshwater eel</name>
    <name type="synonym">Muraena anguilla</name>
    <dbReference type="NCBI Taxonomy" id="7936"/>
    <lineage>
        <taxon>Eukaryota</taxon>
        <taxon>Metazoa</taxon>
        <taxon>Chordata</taxon>
        <taxon>Craniata</taxon>
        <taxon>Vertebrata</taxon>
        <taxon>Euteleostomi</taxon>
        <taxon>Actinopterygii</taxon>
        <taxon>Neopterygii</taxon>
        <taxon>Teleostei</taxon>
        <taxon>Anguilliformes</taxon>
        <taxon>Anguillidae</taxon>
        <taxon>Anguilla</taxon>
    </lineage>
</organism>
<sequence>MVSSQQSSFDRYFENELPGSHLVHKLLYAQKSGSPRE</sequence>
<reference evidence="1" key="1">
    <citation type="submission" date="2014-11" db="EMBL/GenBank/DDBJ databases">
        <authorList>
            <person name="Amaro Gonzalez C."/>
        </authorList>
    </citation>
    <scope>NUCLEOTIDE SEQUENCE</scope>
</reference>
<dbReference type="AlphaFoldDB" id="A0A0E9TN27"/>
<name>A0A0E9TN27_ANGAN</name>
<accession>A0A0E9TN27</accession>
<reference evidence="1" key="2">
    <citation type="journal article" date="2015" name="Fish Shellfish Immunol.">
        <title>Early steps in the European eel (Anguilla anguilla)-Vibrio vulnificus interaction in the gills: Role of the RtxA13 toxin.</title>
        <authorList>
            <person name="Callol A."/>
            <person name="Pajuelo D."/>
            <person name="Ebbesson L."/>
            <person name="Teles M."/>
            <person name="MacKenzie S."/>
            <person name="Amaro C."/>
        </authorList>
    </citation>
    <scope>NUCLEOTIDE SEQUENCE</scope>
</reference>
<evidence type="ECO:0000313" key="1">
    <source>
        <dbReference type="EMBL" id="JAH55099.1"/>
    </source>
</evidence>
<protein>
    <submittedName>
        <fullName evidence="1">Uncharacterized protein</fullName>
    </submittedName>
</protein>
<dbReference type="EMBL" id="GBXM01053478">
    <property type="protein sequence ID" value="JAH55099.1"/>
    <property type="molecule type" value="Transcribed_RNA"/>
</dbReference>